<evidence type="ECO:0000313" key="3">
    <source>
        <dbReference type="Proteomes" id="UP001153269"/>
    </source>
</evidence>
<dbReference type="AlphaFoldDB" id="A0A9N7VMK4"/>
<keyword evidence="3" id="KW-1185">Reference proteome</keyword>
<dbReference type="Proteomes" id="UP001153269">
    <property type="component" value="Unassembled WGS sequence"/>
</dbReference>
<feature type="signal peptide" evidence="1">
    <location>
        <begin position="1"/>
        <end position="15"/>
    </location>
</feature>
<evidence type="ECO:0000313" key="2">
    <source>
        <dbReference type="EMBL" id="CAB1455001.1"/>
    </source>
</evidence>
<organism evidence="2 3">
    <name type="scientific">Pleuronectes platessa</name>
    <name type="common">European plaice</name>
    <dbReference type="NCBI Taxonomy" id="8262"/>
    <lineage>
        <taxon>Eukaryota</taxon>
        <taxon>Metazoa</taxon>
        <taxon>Chordata</taxon>
        <taxon>Craniata</taxon>
        <taxon>Vertebrata</taxon>
        <taxon>Euteleostomi</taxon>
        <taxon>Actinopterygii</taxon>
        <taxon>Neopterygii</taxon>
        <taxon>Teleostei</taxon>
        <taxon>Neoteleostei</taxon>
        <taxon>Acanthomorphata</taxon>
        <taxon>Carangaria</taxon>
        <taxon>Pleuronectiformes</taxon>
        <taxon>Pleuronectoidei</taxon>
        <taxon>Pleuronectidae</taxon>
        <taxon>Pleuronectes</taxon>
    </lineage>
</organism>
<sequence>MSPWLFAVLSHPLLGDLYQGLTTGRGSGGSSRVTPVAPDASLLGAIDAHWVAPHLDKIDGSRLEACQPT</sequence>
<reference evidence="2" key="1">
    <citation type="submission" date="2020-03" db="EMBL/GenBank/DDBJ databases">
        <authorList>
            <person name="Weist P."/>
        </authorList>
    </citation>
    <scope>NUCLEOTIDE SEQUENCE</scope>
</reference>
<protein>
    <submittedName>
        <fullName evidence="2">Uncharacterized protein</fullName>
    </submittedName>
</protein>
<name>A0A9N7VMK4_PLEPL</name>
<evidence type="ECO:0000256" key="1">
    <source>
        <dbReference type="SAM" id="SignalP"/>
    </source>
</evidence>
<proteinExistence type="predicted"/>
<accession>A0A9N7VMK4</accession>
<feature type="chain" id="PRO_5040355873" evidence="1">
    <location>
        <begin position="16"/>
        <end position="69"/>
    </location>
</feature>
<gene>
    <name evidence="2" type="ORF">PLEPLA_LOCUS42771</name>
</gene>
<dbReference type="EMBL" id="CADEAL010004236">
    <property type="protein sequence ID" value="CAB1455001.1"/>
    <property type="molecule type" value="Genomic_DNA"/>
</dbReference>
<comment type="caution">
    <text evidence="2">The sequence shown here is derived from an EMBL/GenBank/DDBJ whole genome shotgun (WGS) entry which is preliminary data.</text>
</comment>
<keyword evidence="1" id="KW-0732">Signal</keyword>